<dbReference type="Pfam" id="PF13181">
    <property type="entry name" value="TPR_8"/>
    <property type="match status" value="1"/>
</dbReference>
<evidence type="ECO:0000256" key="1">
    <source>
        <dbReference type="ARBA" id="ARBA00022737"/>
    </source>
</evidence>
<accession>A0A2N8HGN9</accession>
<keyword evidence="2 3" id="KW-0802">TPR repeat</keyword>
<dbReference type="RefSeq" id="WP_102712175.1">
    <property type="nucleotide sequence ID" value="NZ_PJKA01000003.1"/>
</dbReference>
<dbReference type="OrthoDB" id="198294at2"/>
<evidence type="ECO:0000256" key="3">
    <source>
        <dbReference type="PROSITE-ProRule" id="PRU00339"/>
    </source>
</evidence>
<protein>
    <recommendedName>
        <fullName evidence="7">Tetratricopeptide repeat protein</fullName>
    </recommendedName>
</protein>
<evidence type="ECO:0000313" key="5">
    <source>
        <dbReference type="EMBL" id="PNC19878.1"/>
    </source>
</evidence>
<evidence type="ECO:0000256" key="2">
    <source>
        <dbReference type="ARBA" id="ARBA00022803"/>
    </source>
</evidence>
<dbReference type="InterPro" id="IPR019734">
    <property type="entry name" value="TPR_rpt"/>
</dbReference>
<dbReference type="SUPFAM" id="SSF48452">
    <property type="entry name" value="TPR-like"/>
    <property type="match status" value="3"/>
</dbReference>
<dbReference type="InterPro" id="IPR051685">
    <property type="entry name" value="Ycf3/AcsC/BcsC/TPR_MFPF"/>
</dbReference>
<gene>
    <name evidence="5" type="ORF">CXU22_02370</name>
</gene>
<reference evidence="5 6" key="1">
    <citation type="journal article" date="2017" name="BMC Genomics">
        <title>Genome sequencing of 39 Akkermansia muciniphila isolates reveals its population structure, genomic and functional diverisity, and global distribution in mammalian gut microbiotas.</title>
        <authorList>
            <person name="Guo X."/>
            <person name="Li S."/>
            <person name="Zhang J."/>
            <person name="Wu F."/>
            <person name="Li X."/>
            <person name="Wu D."/>
            <person name="Zhang M."/>
            <person name="Ou Z."/>
            <person name="Jie Z."/>
            <person name="Yan Q."/>
            <person name="Li P."/>
            <person name="Yi J."/>
            <person name="Peng Y."/>
        </authorList>
    </citation>
    <scope>NUCLEOTIDE SEQUENCE [LARGE SCALE GENOMIC DNA]</scope>
    <source>
        <strain evidence="5 6">GP24</strain>
    </source>
</reference>
<dbReference type="SMART" id="SM00028">
    <property type="entry name" value="TPR"/>
    <property type="match status" value="4"/>
</dbReference>
<feature type="repeat" description="TPR" evidence="3">
    <location>
        <begin position="496"/>
        <end position="529"/>
    </location>
</feature>
<evidence type="ECO:0008006" key="7">
    <source>
        <dbReference type="Google" id="ProtNLM"/>
    </source>
</evidence>
<organism evidence="5 6">
    <name type="scientific">Akkermansia muciniphila</name>
    <dbReference type="NCBI Taxonomy" id="239935"/>
    <lineage>
        <taxon>Bacteria</taxon>
        <taxon>Pseudomonadati</taxon>
        <taxon>Verrucomicrobiota</taxon>
        <taxon>Verrucomicrobiia</taxon>
        <taxon>Verrucomicrobiales</taxon>
        <taxon>Akkermansiaceae</taxon>
        <taxon>Akkermansia</taxon>
    </lineage>
</organism>
<evidence type="ECO:0000256" key="4">
    <source>
        <dbReference type="SAM" id="SignalP"/>
    </source>
</evidence>
<dbReference type="Pfam" id="PF13174">
    <property type="entry name" value="TPR_6"/>
    <property type="match status" value="2"/>
</dbReference>
<dbReference type="PANTHER" id="PTHR44943">
    <property type="entry name" value="CELLULOSE SYNTHASE OPERON PROTEIN C"/>
    <property type="match status" value="1"/>
</dbReference>
<feature type="signal peptide" evidence="4">
    <location>
        <begin position="1"/>
        <end position="28"/>
    </location>
</feature>
<keyword evidence="4" id="KW-0732">Signal</keyword>
<proteinExistence type="predicted"/>
<dbReference type="PANTHER" id="PTHR44943:SF8">
    <property type="entry name" value="TPR REPEAT-CONTAINING PROTEIN MJ0263"/>
    <property type="match status" value="1"/>
</dbReference>
<keyword evidence="1" id="KW-0677">Repeat</keyword>
<sequence>MIKSNYTTALATGLVSVLSIGAVMPSSAQHGPRDYQRTALTAMKEGKWQEALDAVDRCIRVYEPRIKTLGLDDGFGWFYYQKGVCLAQLKQYKEAVEAFKACYTKFPSARNQLVKMALFREGENYCRLGDFAKGAELLEKFLKEYRSDPVARNVNAGEVQGLLAQCYFKMDPPSFEKGLENLTACVNSRYKGRRITDAVITNGFLAMVDAAIKTGKCQETVKFVEAHPSVMNISPTRVALYAPRLVSNIAEVLGKSSALLQEGKQKESEDYASLALVLMGLLPDQAGVMADANHSLDRLGRANGAVPGVTDLSHTLDRTKVTALIDQFNKMKEEGKVMDAFTFSFMGNQALVHGSQRVARAAYKLINESYPDAPGREDNLYYLAMTTWQLGEADKGGELVAQHLKEFPNSKYAPMLNTLSLEGLLKDKKFDLCVQQADKVMELHKGDPTHKFYELALYCKGASLFNLGAADAARYKEAVPVLERFVKEYRDSTYLKTAMYLLGETYTNLGNMDEAIQAFTNYIARFPDKNDANMAAVLYDRAFNYLNRKNPGDEELATADAKEIVDNFKDHRLFPYANNLLANLYAGSKEHEQEAEGYFLAALESAKKLGDKRPAAEAVYNLLINATKKPLPVEPKEAVEAARTARRDEVKKWYDEYWKNSDQPGSRYSLQLAAAAMDFFKDDKEMFDPASVKMQEVIVREGKKDDPKLTVLLEEAVNSYTKTYMAGNQALGRNLDANAMRNHFYRFPGVDNDKDKTLSAMLRMAVIAQTQERYEKAPTETDEQRAEKAALEGLTKQLFVELKRDFKPSDLPPYTLVKLGMHLANTSQPEESIAYFDEILDPSEPDPVRKKARINGMSKYRKNAIFGKAVALGRSKDTAKVDTAIKMMKDELSKEESSANPDRKAMEDAQYNLVKFTSARQDWPAVIAAGNKYRENKAYKKNLPEVLFLQGQAYLQQNELDKALINFMNITGTYKGLVKWSAPAVLAQMDTLWKRNNMSQGAGKQPSDRYVAWKAGTQYVQLLDTPANRKKMTAEDSALVNEVKDKTAKFGSDPAVSQERADIAAYEAAIRGAKGQK</sequence>
<feature type="chain" id="PRO_5014627383" description="Tetratricopeptide repeat protein" evidence="4">
    <location>
        <begin position="29"/>
        <end position="1077"/>
    </location>
</feature>
<dbReference type="EMBL" id="PJKA01000003">
    <property type="protein sequence ID" value="PNC19878.1"/>
    <property type="molecule type" value="Genomic_DNA"/>
</dbReference>
<dbReference type="Proteomes" id="UP000236000">
    <property type="component" value="Unassembled WGS sequence"/>
</dbReference>
<dbReference type="Gene3D" id="1.25.40.10">
    <property type="entry name" value="Tetratricopeptide repeat domain"/>
    <property type="match status" value="4"/>
</dbReference>
<dbReference type="PROSITE" id="PS50005">
    <property type="entry name" value="TPR"/>
    <property type="match status" value="1"/>
</dbReference>
<evidence type="ECO:0000313" key="6">
    <source>
        <dbReference type="Proteomes" id="UP000236000"/>
    </source>
</evidence>
<dbReference type="AlphaFoldDB" id="A0A2N8HGN9"/>
<dbReference type="InterPro" id="IPR011990">
    <property type="entry name" value="TPR-like_helical_dom_sf"/>
</dbReference>
<name>A0A2N8HGN9_9BACT</name>
<comment type="caution">
    <text evidence="5">The sequence shown here is derived from an EMBL/GenBank/DDBJ whole genome shotgun (WGS) entry which is preliminary data.</text>
</comment>